<dbReference type="PROSITE" id="PS50928">
    <property type="entry name" value="ABC_TM1"/>
    <property type="match status" value="1"/>
</dbReference>
<keyword evidence="3 6" id="KW-1133">Transmembrane helix</keyword>
<dbReference type="PANTHER" id="PTHR43470:SF3">
    <property type="entry name" value="PHOSPHATE TRANSPORT SYSTEM PERMEASE PROTEIN PSTA-RELATED"/>
    <property type="match status" value="1"/>
</dbReference>
<feature type="domain" description="ABC transmembrane type-1" evidence="7">
    <location>
        <begin position="105"/>
        <end position="329"/>
    </location>
</feature>
<comment type="subcellular location">
    <subcellularLocation>
        <location evidence="1">Membrane</location>
        <topology evidence="1">Multi-pass membrane protein</topology>
    </subcellularLocation>
</comment>
<evidence type="ECO:0000256" key="4">
    <source>
        <dbReference type="ARBA" id="ARBA00023136"/>
    </source>
</evidence>
<evidence type="ECO:0000256" key="2">
    <source>
        <dbReference type="ARBA" id="ARBA00022692"/>
    </source>
</evidence>
<gene>
    <name evidence="8" type="ORF">UFOPK3522_00817</name>
</gene>
<dbReference type="InterPro" id="IPR035906">
    <property type="entry name" value="MetI-like_sf"/>
</dbReference>
<dbReference type="GO" id="GO:0055085">
    <property type="term" value="P:transmembrane transport"/>
    <property type="evidence" value="ECO:0007669"/>
    <property type="project" value="InterPro"/>
</dbReference>
<dbReference type="SUPFAM" id="SSF161098">
    <property type="entry name" value="MetI-like"/>
    <property type="match status" value="1"/>
</dbReference>
<feature type="transmembrane region" description="Helical" evidence="6">
    <location>
        <begin position="156"/>
        <end position="176"/>
    </location>
</feature>
<feature type="transmembrane region" description="Helical" evidence="6">
    <location>
        <begin position="311"/>
        <end position="333"/>
    </location>
</feature>
<proteinExistence type="predicted"/>
<feature type="transmembrane region" description="Helical" evidence="6">
    <location>
        <begin position="51"/>
        <end position="74"/>
    </location>
</feature>
<dbReference type="InterPro" id="IPR000515">
    <property type="entry name" value="MetI-like"/>
</dbReference>
<keyword evidence="2 6" id="KW-0812">Transmembrane</keyword>
<name>A0A6J5ZL28_9ZZZZ</name>
<dbReference type="Pfam" id="PF00528">
    <property type="entry name" value="BPD_transp_1"/>
    <property type="match status" value="1"/>
</dbReference>
<reference evidence="8" key="1">
    <citation type="submission" date="2020-05" db="EMBL/GenBank/DDBJ databases">
        <authorList>
            <person name="Chiriac C."/>
            <person name="Salcher M."/>
            <person name="Ghai R."/>
            <person name="Kavagutti S V."/>
        </authorList>
    </citation>
    <scope>NUCLEOTIDE SEQUENCE</scope>
</reference>
<dbReference type="EMBL" id="CAESAO010000058">
    <property type="protein sequence ID" value="CAB4343314.1"/>
    <property type="molecule type" value="Genomic_DNA"/>
</dbReference>
<evidence type="ECO:0000256" key="6">
    <source>
        <dbReference type="SAM" id="Phobius"/>
    </source>
</evidence>
<keyword evidence="4 6" id="KW-0472">Membrane</keyword>
<feature type="transmembrane region" description="Helical" evidence="6">
    <location>
        <begin position="105"/>
        <end position="131"/>
    </location>
</feature>
<protein>
    <submittedName>
        <fullName evidence="8">Unannotated protein</fullName>
    </submittedName>
</protein>
<sequence length="349" mass="36464">MAVPTRPAASTPPLPPLPLPRSPGGRQGKPPKKRRVNESVRTWRLTDRIGYVMMWAAGLLLCAIGIGILVYMAFKGLQYLRPDLLFSSPTADVDQSKSGGFLDPLLGTVLITLIGITIATPIAIAAATWIVEYGRPTWLARLIDSGIEIIAGTPDIVIALFGLVLFQQGIFGWMSFTAAGGAVFGRSFLTAGAMMSLIALPMVFAATREGLQSIPAHVREASYALGKTKAATIRRVLLPSVKANISTGAALGMGRIAGDTAIIVVLLGASLTLDPEGSVPGLNVLKGTGGTLTSYVYNNSPAGEGNAPQKAYAAAFVLLLIVLALNFAVDLIARSGAKTGLETSRLGAR</sequence>
<feature type="region of interest" description="Disordered" evidence="5">
    <location>
        <begin position="1"/>
        <end position="38"/>
    </location>
</feature>
<feature type="compositionally biased region" description="Pro residues" evidence="5">
    <location>
        <begin position="10"/>
        <end position="21"/>
    </location>
</feature>
<evidence type="ECO:0000259" key="7">
    <source>
        <dbReference type="PROSITE" id="PS50928"/>
    </source>
</evidence>
<organism evidence="8">
    <name type="scientific">freshwater metagenome</name>
    <dbReference type="NCBI Taxonomy" id="449393"/>
    <lineage>
        <taxon>unclassified sequences</taxon>
        <taxon>metagenomes</taxon>
        <taxon>ecological metagenomes</taxon>
    </lineage>
</organism>
<evidence type="ECO:0000313" key="8">
    <source>
        <dbReference type="EMBL" id="CAB4343314.1"/>
    </source>
</evidence>
<evidence type="ECO:0000256" key="1">
    <source>
        <dbReference type="ARBA" id="ARBA00004141"/>
    </source>
</evidence>
<dbReference type="PANTHER" id="PTHR43470">
    <property type="entry name" value="PHOSPHATE TRANSPORT SYSTEM PERMEASE PROTEIN PSTA-RELATED"/>
    <property type="match status" value="1"/>
</dbReference>
<evidence type="ECO:0000256" key="5">
    <source>
        <dbReference type="SAM" id="MobiDB-lite"/>
    </source>
</evidence>
<evidence type="ECO:0000256" key="3">
    <source>
        <dbReference type="ARBA" id="ARBA00022989"/>
    </source>
</evidence>
<dbReference type="Gene3D" id="1.10.3720.10">
    <property type="entry name" value="MetI-like"/>
    <property type="match status" value="1"/>
</dbReference>
<dbReference type="GO" id="GO:0016020">
    <property type="term" value="C:membrane"/>
    <property type="evidence" value="ECO:0007669"/>
    <property type="project" value="UniProtKB-SubCell"/>
</dbReference>
<feature type="transmembrane region" description="Helical" evidence="6">
    <location>
        <begin position="188"/>
        <end position="207"/>
    </location>
</feature>
<feature type="transmembrane region" description="Helical" evidence="6">
    <location>
        <begin position="256"/>
        <end position="273"/>
    </location>
</feature>
<dbReference type="CDD" id="cd06261">
    <property type="entry name" value="TM_PBP2"/>
    <property type="match status" value="1"/>
</dbReference>
<dbReference type="AlphaFoldDB" id="A0A6J5ZL28"/>
<accession>A0A6J5ZL28</accession>